<feature type="compositionally biased region" description="Basic and acidic residues" evidence="1">
    <location>
        <begin position="115"/>
        <end position="188"/>
    </location>
</feature>
<dbReference type="eggNOG" id="COG0803">
    <property type="taxonomic scope" value="Bacteria"/>
</dbReference>
<organism evidence="3 4">
    <name type="scientific">Vibrio ezurae NBRC 102218</name>
    <dbReference type="NCBI Taxonomy" id="1219080"/>
    <lineage>
        <taxon>Bacteria</taxon>
        <taxon>Pseudomonadati</taxon>
        <taxon>Pseudomonadota</taxon>
        <taxon>Gammaproteobacteria</taxon>
        <taxon>Vibrionales</taxon>
        <taxon>Vibrionaceae</taxon>
        <taxon>Vibrio</taxon>
    </lineage>
</organism>
<evidence type="ECO:0000256" key="1">
    <source>
        <dbReference type="SAM" id="MobiDB-lite"/>
    </source>
</evidence>
<dbReference type="OrthoDB" id="7346546at2"/>
<accession>U3CKP3</accession>
<dbReference type="STRING" id="1219080.VEZ01S_05_01620"/>
<gene>
    <name evidence="3" type="ORF">VEZ01S_05_01620</name>
</gene>
<dbReference type="Pfam" id="PF10986">
    <property type="entry name" value="ZrgA"/>
    <property type="match status" value="2"/>
</dbReference>
<evidence type="ECO:0000313" key="4">
    <source>
        <dbReference type="Proteomes" id="UP000016562"/>
    </source>
</evidence>
<reference evidence="3 4" key="1">
    <citation type="submission" date="2013-09" db="EMBL/GenBank/DDBJ databases">
        <title>Whole genome shotgun sequence of Vibrio ezurae NBRC 102218.</title>
        <authorList>
            <person name="Yoshida I."/>
            <person name="Hosoyama A."/>
            <person name="Numata M."/>
            <person name="Hashimoto M."/>
            <person name="Hosoyama Y."/>
            <person name="Tsuchikane K."/>
            <person name="Noguchi M."/>
            <person name="Hirakata S."/>
            <person name="Ichikawa N."/>
            <person name="Ohji S."/>
            <person name="Yamazoe A."/>
            <person name="Fujita N."/>
        </authorList>
    </citation>
    <scope>NUCLEOTIDE SEQUENCE [LARGE SCALE GENOMIC DNA]</scope>
    <source>
        <strain evidence="3 4">NBRC 102218</strain>
    </source>
</reference>
<dbReference type="RefSeq" id="WP_021712494.1">
    <property type="nucleotide sequence ID" value="NZ_BATM01000005.1"/>
</dbReference>
<dbReference type="EMBL" id="BATM01000005">
    <property type="protein sequence ID" value="GAD78773.1"/>
    <property type="molecule type" value="Genomic_DNA"/>
</dbReference>
<feature type="region of interest" description="Disordered" evidence="1">
    <location>
        <begin position="112"/>
        <end position="189"/>
    </location>
</feature>
<proteinExistence type="predicted"/>
<evidence type="ECO:0000313" key="3">
    <source>
        <dbReference type="EMBL" id="GAD78773.1"/>
    </source>
</evidence>
<dbReference type="InterPro" id="IPR021253">
    <property type="entry name" value="ZrgA-like"/>
</dbReference>
<evidence type="ECO:0008006" key="5">
    <source>
        <dbReference type="Google" id="ProtNLM"/>
    </source>
</evidence>
<keyword evidence="4" id="KW-1185">Reference proteome</keyword>
<dbReference type="Proteomes" id="UP000016562">
    <property type="component" value="Unassembled WGS sequence"/>
</dbReference>
<feature type="signal peptide" evidence="2">
    <location>
        <begin position="1"/>
        <end position="26"/>
    </location>
</feature>
<keyword evidence="2" id="KW-0732">Signal</keyword>
<comment type="caution">
    <text evidence="3">The sequence shown here is derived from an EMBL/GenBank/DDBJ whole genome shotgun (WGS) entry which is preliminary data.</text>
</comment>
<evidence type="ECO:0000256" key="2">
    <source>
        <dbReference type="SAM" id="SignalP"/>
    </source>
</evidence>
<feature type="chain" id="PRO_5004639426" description="DUF2796 domain-containing protein" evidence="2">
    <location>
        <begin position="27"/>
        <end position="247"/>
    </location>
</feature>
<protein>
    <recommendedName>
        <fullName evidence="5">DUF2796 domain-containing protein</fullName>
    </recommendedName>
</protein>
<name>U3CKP3_9VIBR</name>
<sequence>MIKAIKPLFFSLSALTIAVTSISAHAEEHFRQHSAHVHGSVELNIAQDGHDLLVEIRAPGADVIGFEHMPKTKKQHAVFDQAMAHLNSADSILKISEAAGCTITAKEITPALSGGEHDEHDHEGHDHDKHDHHAHKDHDHDHHDHKGHDHHEHDHHDHKGHDHHEHDHHDHKGHDHHEHDHHDHEGHGHGQFNIAYEYQCKDMSKLTQIETNWFNLFSGTKVIHANLLTDSAQLATELTKGNAVIKL</sequence>
<dbReference type="AlphaFoldDB" id="U3CKP3"/>